<dbReference type="SMART" id="SM00857">
    <property type="entry name" value="Resolvase"/>
    <property type="match status" value="1"/>
</dbReference>
<dbReference type="CDD" id="cd01127">
    <property type="entry name" value="TrwB_TraG_TraD_VirD4"/>
    <property type="match status" value="1"/>
</dbReference>
<name>A0A173SZU0_9FIRM</name>
<dbReference type="AlphaFoldDB" id="A0A173SZU0"/>
<evidence type="ECO:0000313" key="2">
    <source>
        <dbReference type="EMBL" id="CUM95095.1"/>
    </source>
</evidence>
<dbReference type="Pfam" id="PF14287">
    <property type="entry name" value="DUF4368"/>
    <property type="match status" value="1"/>
</dbReference>
<dbReference type="InterPro" id="IPR006119">
    <property type="entry name" value="Resolv_N"/>
</dbReference>
<reference evidence="2 3" key="1">
    <citation type="submission" date="2015-09" db="EMBL/GenBank/DDBJ databases">
        <authorList>
            <consortium name="Pathogen Informatics"/>
        </authorList>
    </citation>
    <scope>NUCLEOTIDE SEQUENCE [LARGE SCALE GENOMIC DNA]</scope>
    <source>
        <strain evidence="2 3">2789STDY5834968</strain>
    </source>
</reference>
<dbReference type="Gene3D" id="3.40.50.1390">
    <property type="entry name" value="Resolvase, N-terminal catalytic domain"/>
    <property type="match status" value="1"/>
</dbReference>
<dbReference type="SUPFAM" id="SSF52540">
    <property type="entry name" value="P-loop containing nucleoside triphosphate hydrolases"/>
    <property type="match status" value="1"/>
</dbReference>
<dbReference type="Pfam" id="PF07508">
    <property type="entry name" value="Recombinase"/>
    <property type="match status" value="1"/>
</dbReference>
<dbReference type="InterPro" id="IPR036162">
    <property type="entry name" value="Resolvase-like_N_sf"/>
</dbReference>
<dbReference type="Pfam" id="PF02534">
    <property type="entry name" value="T4SS-DNA_transf"/>
    <property type="match status" value="1"/>
</dbReference>
<accession>A0A173SZU0</accession>
<dbReference type="GO" id="GO:0000150">
    <property type="term" value="F:DNA strand exchange activity"/>
    <property type="evidence" value="ECO:0007669"/>
    <property type="project" value="InterPro"/>
</dbReference>
<dbReference type="CDD" id="cd03770">
    <property type="entry name" value="SR_TndX_transposase"/>
    <property type="match status" value="1"/>
</dbReference>
<dbReference type="PROSITE" id="PS51737">
    <property type="entry name" value="RECOMBINASE_DNA_BIND"/>
    <property type="match status" value="1"/>
</dbReference>
<evidence type="ECO:0000259" key="1">
    <source>
        <dbReference type="PROSITE" id="PS51737"/>
    </source>
</evidence>
<dbReference type="InterPro" id="IPR025827">
    <property type="entry name" value="Zn_ribbon_recom_dom"/>
</dbReference>
<dbReference type="PANTHER" id="PTHR30461:SF23">
    <property type="entry name" value="DNA RECOMBINASE-RELATED"/>
    <property type="match status" value="1"/>
</dbReference>
<dbReference type="SUPFAM" id="SSF53041">
    <property type="entry name" value="Resolvase-like"/>
    <property type="match status" value="1"/>
</dbReference>
<gene>
    <name evidence="2" type="ORF">ERS852580_01284</name>
</gene>
<dbReference type="Pfam" id="PF13408">
    <property type="entry name" value="Zn_ribbon_recom"/>
    <property type="match status" value="1"/>
</dbReference>
<dbReference type="InterPro" id="IPR011109">
    <property type="entry name" value="DNA_bind_recombinase_dom"/>
</dbReference>
<dbReference type="GO" id="GO:0016020">
    <property type="term" value="C:membrane"/>
    <property type="evidence" value="ECO:0007669"/>
    <property type="project" value="InterPro"/>
</dbReference>
<dbReference type="InterPro" id="IPR003688">
    <property type="entry name" value="TraG/VirD4"/>
</dbReference>
<dbReference type="Pfam" id="PF00239">
    <property type="entry name" value="Resolvase"/>
    <property type="match status" value="1"/>
</dbReference>
<sequence length="987" mass="112793">MQSIPKTLKEKTKGVNKKQLALKCAPYVIFGYVLNKVSWLYGQQAGDNTLQKVLDTINGIGGAFHNPLPSFLPRDLLVGVGCGIGFRMVVYYKAKNAKKFRQGVEYGSARWGTAKDIEPYVDPVFENNVLLTATERLMMSGRPKQPKYARNKNILVIGGSGSGKTRFFVKPNLMQMHSSYVVTDPKGTVLVECGRMLSKNDYRIKVLNTINFAKSMHYNPFAYIRSEKDILKLVNTIIVNTKGEGQQASEDFWVKAEKLYYTALIAYIWYEAPEEEQNFSMLIDLVDASEAREDDENFKNAVDLLFEELEQKNPNHFAVRQYKKYKLAAGVVCSKRLLNQAVGKSLRTHNLKPKKGAQVMRKNEKITALYERLSRDDFGKDDDQQRESNSISNQKAMLEEFAARQGFTNIVHFTDDGISGTCFDRPGFLAMMKEVEAGNVEYLCIKDMSRMGRDYLKVGQIMEILRQRGVRLIAINDGVDSARGDDDFTPFRNIMNEYYARDTSRKIRSTFQSKGKSGKHLTGTVIYGYLWNGARDQWLVDPEAADVVKRIFAMTIDGYGPYQIASKLKSEKVLIPSAYLAQHGEGVNKNKTFKDVYGWGSSTICNILEKREYLGHTINFKTRKHFKDKKSHYVPEDEWTIFENTHEPIIDQQTFDLVQKIRVNVRRYPDGWGEAAPLTGLLYCADCGGKMYVHRTNNGKRISQYTCSQYSKVPVGKLCTTQHRINEDVVLSLVSEMLKAIAEYAKHDRAEFVRVVQEAQSSQQTAEVKKQRTRLATAKQRVSELEVLLCKIYEDNILGKLSDSRYATLDAQYEKEQSELTAEISVLEKAVKSYEKHEKDADRFIALIDKYENFDKLTIAMLNEFIEKILVHERDRKGSIQTTQEVEIYFNFVGRFVPPAFGEAELTPEELEEIRKREERKDRLHQNYLKRKASGAQKRYEDKIKGRKKAEIEAKKAAIRAEDIAKGVFVPVSSLPQREPMKGVQTA</sequence>
<dbReference type="GO" id="GO:0003677">
    <property type="term" value="F:DNA binding"/>
    <property type="evidence" value="ECO:0007669"/>
    <property type="project" value="InterPro"/>
</dbReference>
<organism evidence="2 3">
    <name type="scientific">Agathobacter rectalis</name>
    <dbReference type="NCBI Taxonomy" id="39491"/>
    <lineage>
        <taxon>Bacteria</taxon>
        <taxon>Bacillati</taxon>
        <taxon>Bacillota</taxon>
        <taxon>Clostridia</taxon>
        <taxon>Lachnospirales</taxon>
        <taxon>Lachnospiraceae</taxon>
        <taxon>Agathobacter</taxon>
    </lineage>
</organism>
<proteinExistence type="predicted"/>
<dbReference type="InterPro" id="IPR050639">
    <property type="entry name" value="SSR_resolvase"/>
</dbReference>
<evidence type="ECO:0000313" key="3">
    <source>
        <dbReference type="Proteomes" id="UP000095673"/>
    </source>
</evidence>
<dbReference type="PANTHER" id="PTHR30461">
    <property type="entry name" value="DNA-INVERTASE FROM LAMBDOID PROPHAGE"/>
    <property type="match status" value="1"/>
</dbReference>
<dbReference type="InterPro" id="IPR025378">
    <property type="entry name" value="DUF4368"/>
</dbReference>
<dbReference type="InterPro" id="IPR038109">
    <property type="entry name" value="DNA_bind_recomb_sf"/>
</dbReference>
<dbReference type="InterPro" id="IPR027417">
    <property type="entry name" value="P-loop_NTPase"/>
</dbReference>
<feature type="domain" description="Recombinase" evidence="1">
    <location>
        <begin position="526"/>
        <end position="668"/>
    </location>
</feature>
<dbReference type="EMBL" id="CYXM01000005">
    <property type="protein sequence ID" value="CUM95095.1"/>
    <property type="molecule type" value="Genomic_DNA"/>
</dbReference>
<dbReference type="Gene3D" id="3.90.1750.20">
    <property type="entry name" value="Putative Large Serine Recombinase, Chain B, Domain 2"/>
    <property type="match status" value="1"/>
</dbReference>
<dbReference type="Proteomes" id="UP000095673">
    <property type="component" value="Unassembled WGS sequence"/>
</dbReference>
<protein>
    <submittedName>
        <fullName evidence="2">Conjugal transfer coupling protein TraG</fullName>
    </submittedName>
</protein>